<dbReference type="PANTHER" id="PTHR38589:SF1">
    <property type="entry name" value="BLR0621 PROTEIN"/>
    <property type="match status" value="1"/>
</dbReference>
<dbReference type="PANTHER" id="PTHR38589">
    <property type="entry name" value="BLR0621 PROTEIN"/>
    <property type="match status" value="1"/>
</dbReference>
<dbReference type="EMBL" id="AMRI01000002">
    <property type="protein sequence ID" value="EKE77580.1"/>
    <property type="molecule type" value="Genomic_DNA"/>
</dbReference>
<dbReference type="eggNOG" id="COG3786">
    <property type="taxonomic scope" value="Bacteria"/>
</dbReference>
<dbReference type="Pfam" id="PF03734">
    <property type="entry name" value="YkuD"/>
    <property type="match status" value="1"/>
</dbReference>
<dbReference type="PATRIC" id="fig|745411.4.peg.425"/>
<dbReference type="STRING" id="745411.B3C1_02175"/>
<evidence type="ECO:0000259" key="2">
    <source>
        <dbReference type="Pfam" id="PF03734"/>
    </source>
</evidence>
<keyword evidence="1" id="KW-0732">Signal</keyword>
<evidence type="ECO:0000256" key="1">
    <source>
        <dbReference type="SAM" id="SignalP"/>
    </source>
</evidence>
<dbReference type="Proteomes" id="UP000006755">
    <property type="component" value="Unassembled WGS sequence"/>
</dbReference>
<protein>
    <recommendedName>
        <fullName evidence="2">L,D-TPase catalytic domain-containing protein</fullName>
    </recommendedName>
</protein>
<reference evidence="3 4" key="1">
    <citation type="journal article" date="2012" name="J. Bacteriol.">
        <title>Genome Sequence of Gallaecimonas xiamenensis Type Strain 3-C-1.</title>
        <authorList>
            <person name="Lai Q."/>
            <person name="Wang L."/>
            <person name="Wang W."/>
            <person name="Shao Z."/>
        </authorList>
    </citation>
    <scope>NUCLEOTIDE SEQUENCE [LARGE SCALE GENOMIC DNA]</scope>
    <source>
        <strain evidence="3 4">3-C-1</strain>
    </source>
</reference>
<dbReference type="GO" id="GO:0016740">
    <property type="term" value="F:transferase activity"/>
    <property type="evidence" value="ECO:0007669"/>
    <property type="project" value="InterPro"/>
</dbReference>
<evidence type="ECO:0000313" key="4">
    <source>
        <dbReference type="Proteomes" id="UP000006755"/>
    </source>
</evidence>
<sequence length="247" mass="26436">MRHVLFALLLAHCSFLAKGAATLPADATQLVLVTTTDWQQSQGQLQTFIRQDGQWLPGPLSTPVSLGRSGLAWGLGLYPSQPQAPQKVEGDGKTPAGIFSLGTAFGYASRLDSALPYLASTAGDYCMDVPDSPYYNQLVNADRLGKAAVAGSTEPLRLDLKTPGDMRYQRAIVVHHNPANSPNAGSCIFLHQWRAQGVTTSGCTAMAPDAMAALARWLDPAKAPLLVVMPKPEYRRLASTLALPRLP</sequence>
<organism evidence="3 4">
    <name type="scientific">Gallaecimonas xiamenensis 3-C-1</name>
    <dbReference type="NCBI Taxonomy" id="745411"/>
    <lineage>
        <taxon>Bacteria</taxon>
        <taxon>Pseudomonadati</taxon>
        <taxon>Pseudomonadota</taxon>
        <taxon>Gammaproteobacteria</taxon>
        <taxon>Enterobacterales</taxon>
        <taxon>Gallaecimonadaceae</taxon>
        <taxon>Gallaecimonas</taxon>
    </lineage>
</organism>
<keyword evidence="4" id="KW-1185">Reference proteome</keyword>
<comment type="caution">
    <text evidence="3">The sequence shown here is derived from an EMBL/GenBank/DDBJ whole genome shotgun (WGS) entry which is preliminary data.</text>
</comment>
<proteinExistence type="predicted"/>
<dbReference type="AlphaFoldDB" id="K2KJT0"/>
<feature type="domain" description="L,D-TPase catalytic" evidence="2">
    <location>
        <begin position="59"/>
        <end position="221"/>
    </location>
</feature>
<accession>K2KJT0</accession>
<dbReference type="InterPro" id="IPR005490">
    <property type="entry name" value="LD_TPept_cat_dom"/>
</dbReference>
<dbReference type="OrthoDB" id="9804204at2"/>
<feature type="chain" id="PRO_5003859852" description="L,D-TPase catalytic domain-containing protein" evidence="1">
    <location>
        <begin position="20"/>
        <end position="247"/>
    </location>
</feature>
<gene>
    <name evidence="3" type="ORF">B3C1_02175</name>
</gene>
<evidence type="ECO:0000313" key="3">
    <source>
        <dbReference type="EMBL" id="EKE77580.1"/>
    </source>
</evidence>
<feature type="signal peptide" evidence="1">
    <location>
        <begin position="1"/>
        <end position="19"/>
    </location>
</feature>
<name>K2KJT0_9GAMM</name>
<dbReference type="RefSeq" id="WP_008482601.1">
    <property type="nucleotide sequence ID" value="NZ_AMRI01000002.1"/>
</dbReference>